<gene>
    <name evidence="2" type="ORF">PCON_07060</name>
</gene>
<dbReference type="eggNOG" id="KOG3035">
    <property type="taxonomic scope" value="Eukaryota"/>
</dbReference>
<dbReference type="Pfam" id="PF13472">
    <property type="entry name" value="Lipase_GDSL_2"/>
    <property type="match status" value="1"/>
</dbReference>
<proteinExistence type="predicted"/>
<dbReference type="InterPro" id="IPR013830">
    <property type="entry name" value="SGNH_hydro"/>
</dbReference>
<protein>
    <submittedName>
        <fullName evidence="2">Similar to Isoamyl acetate-hydrolyzing esterase 1 homolog acc. no. Q3SZ16</fullName>
    </submittedName>
</protein>
<sequence length="251" mass="28150">MSFPNIILFGDSLTEQGFNYAQHGFVASLSSDYVRRADVLNRGLSGYNSTWLLPFLEEVLAAQTAPVLLWTLWVGANDACLPSYVFNVPLPTYKQNLSQMISMIRSHEPSKDAKILIITPPPIDKKMLFVHHRRQGKDRDPKVTECYAEAAREVAKETGSGLLDYFKMLDSAAREEAGTVEGDEVTLEGWATDGLHLAGKGYELLYEEFTKYVTENWPEISASKIPLVKPWVGDLEVVKEWAESKAMESEV</sequence>
<reference evidence="2 3" key="1">
    <citation type="journal article" date="2013" name="PLoS Genet.">
        <title>The genome and development-dependent transcriptomes of Pyronema confluens: a window into fungal evolution.</title>
        <authorList>
            <person name="Traeger S."/>
            <person name="Altegoer F."/>
            <person name="Freitag M."/>
            <person name="Gabaldon T."/>
            <person name="Kempken F."/>
            <person name="Kumar A."/>
            <person name="Marcet-Houben M."/>
            <person name="Poggeler S."/>
            <person name="Stajich J.E."/>
            <person name="Nowrousian M."/>
        </authorList>
    </citation>
    <scope>NUCLEOTIDE SEQUENCE [LARGE SCALE GENOMIC DNA]</scope>
    <source>
        <strain evidence="3">CBS 100304</strain>
        <tissue evidence="2">Vegetative mycelium</tissue>
    </source>
</reference>
<dbReference type="OrthoDB" id="671439at2759"/>
<organism evidence="2 3">
    <name type="scientific">Pyronema omphalodes (strain CBS 100304)</name>
    <name type="common">Pyronema confluens</name>
    <dbReference type="NCBI Taxonomy" id="1076935"/>
    <lineage>
        <taxon>Eukaryota</taxon>
        <taxon>Fungi</taxon>
        <taxon>Dikarya</taxon>
        <taxon>Ascomycota</taxon>
        <taxon>Pezizomycotina</taxon>
        <taxon>Pezizomycetes</taxon>
        <taxon>Pezizales</taxon>
        <taxon>Pyronemataceae</taxon>
        <taxon>Pyronema</taxon>
    </lineage>
</organism>
<dbReference type="Proteomes" id="UP000018144">
    <property type="component" value="Unassembled WGS sequence"/>
</dbReference>
<evidence type="ECO:0000313" key="2">
    <source>
        <dbReference type="EMBL" id="CCX29734.1"/>
    </source>
</evidence>
<dbReference type="CDD" id="cd01838">
    <property type="entry name" value="Isoamyl_acetate_hydrolase_like"/>
    <property type="match status" value="1"/>
</dbReference>
<dbReference type="OMA" id="VPIDRYK"/>
<dbReference type="Gene3D" id="3.40.50.1110">
    <property type="entry name" value="SGNH hydrolase"/>
    <property type="match status" value="1"/>
</dbReference>
<keyword evidence="3" id="KW-1185">Reference proteome</keyword>
<dbReference type="SUPFAM" id="SSF52266">
    <property type="entry name" value="SGNH hydrolase"/>
    <property type="match status" value="1"/>
</dbReference>
<dbReference type="InterPro" id="IPR045136">
    <property type="entry name" value="Iah1-like"/>
</dbReference>
<dbReference type="PANTHER" id="PTHR14209">
    <property type="entry name" value="ISOAMYL ACETATE-HYDROLYZING ESTERASE 1"/>
    <property type="match status" value="1"/>
</dbReference>
<accession>U4LCB5</accession>
<dbReference type="InterPro" id="IPR036514">
    <property type="entry name" value="SGNH_hydro_sf"/>
</dbReference>
<dbReference type="STRING" id="1076935.U4LCB5"/>
<name>U4LCB5_PYROM</name>
<dbReference type="AlphaFoldDB" id="U4LCB5"/>
<dbReference type="PANTHER" id="PTHR14209:SF19">
    <property type="entry name" value="ISOAMYL ACETATE-HYDROLYZING ESTERASE 1 HOMOLOG"/>
    <property type="match status" value="1"/>
</dbReference>
<feature type="domain" description="SGNH hydrolase-type esterase" evidence="1">
    <location>
        <begin position="8"/>
        <end position="204"/>
    </location>
</feature>
<evidence type="ECO:0000313" key="3">
    <source>
        <dbReference type="Proteomes" id="UP000018144"/>
    </source>
</evidence>
<dbReference type="EMBL" id="HF935354">
    <property type="protein sequence ID" value="CCX29734.1"/>
    <property type="molecule type" value="Genomic_DNA"/>
</dbReference>
<evidence type="ECO:0000259" key="1">
    <source>
        <dbReference type="Pfam" id="PF13472"/>
    </source>
</evidence>